<keyword evidence="2" id="KW-1185">Reference proteome</keyword>
<name>Q2S9S4_HAHCH</name>
<evidence type="ECO:0000313" key="2">
    <source>
        <dbReference type="Proteomes" id="UP000000238"/>
    </source>
</evidence>
<dbReference type="Proteomes" id="UP000000238">
    <property type="component" value="Chromosome"/>
</dbReference>
<dbReference type="STRING" id="349521.HCH_05949"/>
<evidence type="ECO:0000313" key="1">
    <source>
        <dbReference type="EMBL" id="ABC32600.1"/>
    </source>
</evidence>
<gene>
    <name evidence="1" type="ordered locus">HCH_05949</name>
</gene>
<dbReference type="HOGENOM" id="CLU_3200502_0_0_6"/>
<dbReference type="AlphaFoldDB" id="Q2S9S4"/>
<accession>Q2S9S4</accession>
<reference evidence="1 2" key="1">
    <citation type="journal article" date="2005" name="Nucleic Acids Res.">
        <title>Genomic blueprint of Hahella chejuensis, a marine microbe producing an algicidal agent.</title>
        <authorList>
            <person name="Jeong H."/>
            <person name="Yim J.H."/>
            <person name="Lee C."/>
            <person name="Choi S.-H."/>
            <person name="Park Y.K."/>
            <person name="Yoon S.H."/>
            <person name="Hur C.-G."/>
            <person name="Kang H.-Y."/>
            <person name="Kim D."/>
            <person name="Lee H.H."/>
            <person name="Park K.H."/>
            <person name="Park S.-H."/>
            <person name="Park H.-S."/>
            <person name="Lee H.K."/>
            <person name="Oh T.K."/>
            <person name="Kim J.F."/>
        </authorList>
    </citation>
    <scope>NUCLEOTIDE SEQUENCE [LARGE SCALE GENOMIC DNA]</scope>
    <source>
        <strain evidence="1 2">KCTC 2396</strain>
    </source>
</reference>
<dbReference type="KEGG" id="hch:HCH_05949"/>
<protein>
    <submittedName>
        <fullName evidence="1">Uncharacterized protein</fullName>
    </submittedName>
</protein>
<dbReference type="EMBL" id="CP000155">
    <property type="protein sequence ID" value="ABC32600.1"/>
    <property type="molecule type" value="Genomic_DNA"/>
</dbReference>
<organism evidence="1 2">
    <name type="scientific">Hahella chejuensis (strain KCTC 2396)</name>
    <dbReference type="NCBI Taxonomy" id="349521"/>
    <lineage>
        <taxon>Bacteria</taxon>
        <taxon>Pseudomonadati</taxon>
        <taxon>Pseudomonadota</taxon>
        <taxon>Gammaproteobacteria</taxon>
        <taxon>Oceanospirillales</taxon>
        <taxon>Hahellaceae</taxon>
        <taxon>Hahella</taxon>
    </lineage>
</organism>
<proteinExistence type="predicted"/>
<sequence>MKAPKASYEIKVKEDEYEGYLVLAPVVACSGVGNRHQCVWNDASG</sequence>